<comment type="caution">
    <text evidence="1">The sequence shown here is derived from an EMBL/GenBank/DDBJ whole genome shotgun (WGS) entry which is preliminary data.</text>
</comment>
<name>A0A4Y3IND1_9VIBR</name>
<organism evidence="1 2">
    <name type="scientific">Vibrio comitans NBRC 102076</name>
    <dbReference type="NCBI Taxonomy" id="1219078"/>
    <lineage>
        <taxon>Bacteria</taxon>
        <taxon>Pseudomonadati</taxon>
        <taxon>Pseudomonadota</taxon>
        <taxon>Gammaproteobacteria</taxon>
        <taxon>Vibrionales</taxon>
        <taxon>Vibrionaceae</taxon>
        <taxon>Vibrio</taxon>
    </lineage>
</organism>
<accession>A0A4Y3IND1</accession>
<keyword evidence="2" id="KW-1185">Reference proteome</keyword>
<dbReference type="Proteomes" id="UP000318242">
    <property type="component" value="Unassembled WGS sequence"/>
</dbReference>
<evidence type="ECO:0000313" key="1">
    <source>
        <dbReference type="EMBL" id="GEA60378.1"/>
    </source>
</evidence>
<protein>
    <recommendedName>
        <fullName evidence="3">ATP-binding protein</fullName>
    </recommendedName>
</protein>
<dbReference type="EMBL" id="BJLH01000006">
    <property type="protein sequence ID" value="GEA60378.1"/>
    <property type="molecule type" value="Genomic_DNA"/>
</dbReference>
<sequence>MDIFHTTLTMVTRHSKHNSMKYLYKKKSYNFARLALQRHLKNIKRKQKKKGQKCSSFGAKNADEVSAMAPTRIDLYNPRYHTELVMFKQELEKKADESSQSSYRKKLRICFRNTTHITAAAGLLMIATVDNIVSKHPRLKFAVTRPPNRNSKLGQLENLVDSVLVRVGFYKLIGHENIKRRCDAANVKCWRYAYGDDANGEIPARLIQELASYGVKTNKLYRSCFEAVANATEHAYTDKVKAKRPFNLERWWFFVGVLDDKITVLICDLGHGIPDTLETTQSKGMLSKIFEKLGFKTKPTEDCILIRASTMVKESRTGMEFRGKGGTDVKTFVDQTDGSEMLILSNHGYYRYRGQDSPSQAYDNKRSVGGTIIQWTIPYIEVED</sequence>
<evidence type="ECO:0008006" key="3">
    <source>
        <dbReference type="Google" id="ProtNLM"/>
    </source>
</evidence>
<proteinExistence type="predicted"/>
<reference evidence="1 2" key="1">
    <citation type="submission" date="2019-06" db="EMBL/GenBank/DDBJ databases">
        <title>Whole genome shotgun sequence of Vibrio comitans NBRC 102076.</title>
        <authorList>
            <person name="Hosoyama A."/>
            <person name="Uohara A."/>
            <person name="Ohji S."/>
            <person name="Ichikawa N."/>
        </authorList>
    </citation>
    <scope>NUCLEOTIDE SEQUENCE [LARGE SCALE GENOMIC DNA]</scope>
    <source>
        <strain evidence="1 2">NBRC 102076</strain>
    </source>
</reference>
<evidence type="ECO:0000313" key="2">
    <source>
        <dbReference type="Proteomes" id="UP000318242"/>
    </source>
</evidence>
<dbReference type="AlphaFoldDB" id="A0A4Y3IND1"/>
<gene>
    <name evidence="1" type="ORF">VCO01S_15710</name>
</gene>